<dbReference type="Gene3D" id="1.25.10.20">
    <property type="entry name" value="Vitellinogen, superhelical"/>
    <property type="match status" value="1"/>
</dbReference>
<protein>
    <submittedName>
        <fullName evidence="3">Vitellogenin-1</fullName>
    </submittedName>
</protein>
<dbReference type="Pfam" id="PF00094">
    <property type="entry name" value="VWD"/>
    <property type="match status" value="1"/>
</dbReference>
<dbReference type="Pfam" id="PF01347">
    <property type="entry name" value="Vitellogenin_N"/>
    <property type="match status" value="1"/>
</dbReference>
<dbReference type="InterPro" id="IPR001846">
    <property type="entry name" value="VWF_type-D"/>
</dbReference>
<comment type="caution">
    <text evidence="2">Lacks conserved residue(s) required for the propagation of feature annotation.</text>
</comment>
<dbReference type="InterPro" id="IPR015255">
    <property type="entry name" value="Vitellinogen_open_b-sht"/>
</dbReference>
<accession>A0A0P6FCN2</accession>
<dbReference type="GO" id="GO:0045735">
    <property type="term" value="F:nutrient reservoir activity"/>
    <property type="evidence" value="ECO:0007669"/>
    <property type="project" value="UniProtKB-KW"/>
</dbReference>
<dbReference type="SUPFAM" id="SSF56968">
    <property type="entry name" value="Lipovitellin-phosvitin complex, beta-sheet shell regions"/>
    <property type="match status" value="2"/>
</dbReference>
<evidence type="ECO:0000256" key="2">
    <source>
        <dbReference type="PROSITE-ProRule" id="PRU00557"/>
    </source>
</evidence>
<dbReference type="PROSITE" id="PS51211">
    <property type="entry name" value="VITELLOGENIN"/>
    <property type="match status" value="1"/>
</dbReference>
<dbReference type="SMART" id="SM01169">
    <property type="entry name" value="DUF1943"/>
    <property type="match status" value="1"/>
</dbReference>
<dbReference type="InterPro" id="IPR011030">
    <property type="entry name" value="Lipovitellin_superhlx_dom"/>
</dbReference>
<dbReference type="Gene3D" id="2.30.230.10">
    <property type="entry name" value="Lipovitellin, beta-sheet shell regions, chain A"/>
    <property type="match status" value="1"/>
</dbReference>
<dbReference type="Pfam" id="PF09172">
    <property type="entry name" value="Vit_open_b-sht"/>
    <property type="match status" value="1"/>
</dbReference>
<dbReference type="InterPro" id="IPR015819">
    <property type="entry name" value="Lipid_transp_b-sht_shell"/>
</dbReference>
<dbReference type="GO" id="GO:0005319">
    <property type="term" value="F:lipid transporter activity"/>
    <property type="evidence" value="ECO:0007669"/>
    <property type="project" value="InterPro"/>
</dbReference>
<reference evidence="3" key="1">
    <citation type="submission" date="2015-10" db="EMBL/GenBank/DDBJ databases">
        <title>EvidentialGene: Evidence-directed Construction of Complete mRNA Transcriptomes without Genomes.</title>
        <authorList>
            <person name="Gilbert D.G."/>
        </authorList>
    </citation>
    <scope>NUCLEOTIDE SEQUENCE</scope>
</reference>
<dbReference type="SMART" id="SM00216">
    <property type="entry name" value="VWD"/>
    <property type="match status" value="1"/>
</dbReference>
<evidence type="ECO:0000313" key="3">
    <source>
        <dbReference type="EMBL" id="JAN43979.1"/>
    </source>
</evidence>
<dbReference type="PANTHER" id="PTHR23345:SF33">
    <property type="entry name" value="CROSSVEINLESS D"/>
    <property type="match status" value="1"/>
</dbReference>
<dbReference type="PROSITE" id="PS51233">
    <property type="entry name" value="VWFD"/>
    <property type="match status" value="1"/>
</dbReference>
<dbReference type="EMBL" id="GDIQ01050758">
    <property type="protein sequence ID" value="JAN43979.1"/>
    <property type="molecule type" value="Transcribed_RNA"/>
</dbReference>
<dbReference type="SUPFAM" id="SSF48431">
    <property type="entry name" value="Lipovitellin-phosvitin complex, superhelical domain"/>
    <property type="match status" value="1"/>
</dbReference>
<evidence type="ECO:0000256" key="1">
    <source>
        <dbReference type="ARBA" id="ARBA00022729"/>
    </source>
</evidence>
<name>A0A0P6FCN2_9CRUS</name>
<dbReference type="SMART" id="SM00638">
    <property type="entry name" value="LPD_N"/>
    <property type="match status" value="1"/>
</dbReference>
<dbReference type="OrthoDB" id="5956066at2759"/>
<dbReference type="InterPro" id="IPR001747">
    <property type="entry name" value="Vitellogenin_N"/>
</dbReference>
<keyword evidence="1" id="KW-0732">Signal</keyword>
<proteinExistence type="predicted"/>
<dbReference type="InterPro" id="IPR015816">
    <property type="entry name" value="Vitellinogen_b-sht_N"/>
</dbReference>
<dbReference type="PANTHER" id="PTHR23345">
    <property type="entry name" value="VITELLOGENIN-RELATED"/>
    <property type="match status" value="1"/>
</dbReference>
<sequence length="1584" mass="177762">MLLCYCFLLFGKCHNKDNLFLLRLAWTFRTTICHLQLGLATNQVWTDTVNRSPFREGIEYRYEWEASIESESGVNNQVVTSTWLRGQLYVISKVEDSKWRSLLKIKNISLAIQHGDKGDSTTAPPGNTFIELTELNEQLSKPFHLLYSGSKVGAAAFLDDKEPLWSTNFKRSISSILQVDLSGINNRIYTDHELSLYGKCGVNYYSSPLPDNQYRVTKYRDLDSCPEKLGRWRTFIDMPSCSGGEHQTIAGLTSTTRYVVAPNRGYPELLKIESSSVVWLDPFGAGKSSMKSKTNLTMHLEKTRRSSESLSPSKLLFKDQLKFVFQRENDKRVDLKAAQNLMLHPESLIYGQENLRRRTQLDLINAVEFLSAESYTSEQRISLDVLPLSSVSYQLGSLDYINAKALYKELAIAPKNEKLHTARNLFLDLILHSGSNVGVILIRDLILEGQLDVWTAARLVAYAGVYVKEPSEKLLLEFLQILDAKISGEGDQLSVFKNAAILAVASLIGKTCSDSPSSCRSVKIEEWQQKYYKIVAASSSSFAERALYVHALQNIGYGSVLDLILEMATKRAALDDESANDLRVYIIKGLNPYKKQAKVLNIILRVLRDVKDSFRVRIAAAQVILDEFVNAEMLEQMRQLLSDEKNSQVRNYVISAIKTIANSHNPCNSLLREQAKQLVNSLVGENMSESSSSAEYAYDFLDSASLFGSQLNLRTISSEFDDLPGYVAGKVLYFVKGVTVQPFSFTVRMSGMRKYITNLSSSTLQKEDLVMSRISATMDDFNFAPRRELGVSSLDVVFKLHGTIVMFYNFDKNFLASALASATNLEFLHDLSFNIQRYATTGALLYTQPNGLGLPVSFVFSAPILISLKGSISKTKQSGTVGRHLNFNLYGEIYGDHGILTHFTPLNLTQGVIRNRKAIFNVPLNLEVSVDPKKMQTDVTIVNPKATNAIEISSFARTILTLRPSETSYEKVRRACPQCLPVVVILKKGSTLKTETIANLSSTLLGTEAHAQVFNCDGERSVGKQIQTVIEALNPVTMNYRGNAAGWAYLSFLRLQHHMFIQPEGRHCGYRGRIFRSNYLPVKELFCRFKMKSNMSDDAEVSWQSGKMSAKIELNWKGETVASDRKGELDLTYEYRSAGSRNNVNVRAFVVRSPLLNITKDFMICLKADSVFQPTPADIIDISGYNQPPVAQGSIEYVMGDVSSSSQCPTDQFRFKMGIKASAGHWVMQRRNEANIWPYKECDIEKKSQNWAPGIVPQTEACYHTALDFTTLSNYNFEFRFAAVPFQLEKMMGKMGDLISLSLLPYWKTEPNSNTDQVGQSKEVGRIQVNVTFLPDKMDDGGQMVNLHWATNNVIERYEYVNLPFGNFLLPSTSIPRTTRIAYEGDVFPSCLVTSQYIRTLDKVKFNNSFSPCYTLITSDCGSNPLFGVFVRRTAGLYPLATKVQVGGHTIEIMPDESGRRKQFTVRANDVEMDVTNDSFTLPEGRDKFYVLKVRYQAPIYVISSPGAGLLIHYSGSHVAVFPTWFHKNQHCGLCGNFDGETDREWISPQGCPVNNATVLVASYTLGQTCYPNQEKIACPETTS</sequence>
<organism evidence="3">
    <name type="scientific">Daphnia magna</name>
    <dbReference type="NCBI Taxonomy" id="35525"/>
    <lineage>
        <taxon>Eukaryota</taxon>
        <taxon>Metazoa</taxon>
        <taxon>Ecdysozoa</taxon>
        <taxon>Arthropoda</taxon>
        <taxon>Crustacea</taxon>
        <taxon>Branchiopoda</taxon>
        <taxon>Diplostraca</taxon>
        <taxon>Cladocera</taxon>
        <taxon>Anomopoda</taxon>
        <taxon>Daphniidae</taxon>
        <taxon>Daphnia</taxon>
    </lineage>
</organism>
<dbReference type="InterPro" id="IPR050733">
    <property type="entry name" value="Vitellogenin/Apolipophorin"/>
</dbReference>